<dbReference type="Proteomes" id="UP001341840">
    <property type="component" value="Unassembled WGS sequence"/>
</dbReference>
<name>A0ABU6SA33_9FABA</name>
<proteinExistence type="predicted"/>
<protein>
    <submittedName>
        <fullName evidence="2">Uncharacterized protein</fullName>
    </submittedName>
</protein>
<comment type="caution">
    <text evidence="2">The sequence shown here is derived from an EMBL/GenBank/DDBJ whole genome shotgun (WGS) entry which is preliminary data.</text>
</comment>
<organism evidence="2 3">
    <name type="scientific">Stylosanthes scabra</name>
    <dbReference type="NCBI Taxonomy" id="79078"/>
    <lineage>
        <taxon>Eukaryota</taxon>
        <taxon>Viridiplantae</taxon>
        <taxon>Streptophyta</taxon>
        <taxon>Embryophyta</taxon>
        <taxon>Tracheophyta</taxon>
        <taxon>Spermatophyta</taxon>
        <taxon>Magnoliopsida</taxon>
        <taxon>eudicotyledons</taxon>
        <taxon>Gunneridae</taxon>
        <taxon>Pentapetalae</taxon>
        <taxon>rosids</taxon>
        <taxon>fabids</taxon>
        <taxon>Fabales</taxon>
        <taxon>Fabaceae</taxon>
        <taxon>Papilionoideae</taxon>
        <taxon>50 kb inversion clade</taxon>
        <taxon>dalbergioids sensu lato</taxon>
        <taxon>Dalbergieae</taxon>
        <taxon>Pterocarpus clade</taxon>
        <taxon>Stylosanthes</taxon>
    </lineage>
</organism>
<gene>
    <name evidence="2" type="ORF">PIB30_026269</name>
</gene>
<accession>A0ABU6SA33</accession>
<evidence type="ECO:0000313" key="3">
    <source>
        <dbReference type="Proteomes" id="UP001341840"/>
    </source>
</evidence>
<feature type="compositionally biased region" description="Basic residues" evidence="1">
    <location>
        <begin position="1"/>
        <end position="24"/>
    </location>
</feature>
<sequence>MRKRGTLSMRIRNRGSKRREKRTGKREAKQVARGSKRKSGLVRVDNGSGGRAGQRVWPVDLGYKMNGPDHAWKVGEVKGRQGRCSGAWRRVRRFLAAGLGAKYSYSGCSEYTNIILDGLGEEYHPFVTVVTAKDPPYSIPDLEVLLMAQENILDRYKKPVLQLNNLMTLLMVEVPLKPLQEVVLANKAVVVSVS</sequence>
<dbReference type="EMBL" id="JASCZI010060513">
    <property type="protein sequence ID" value="MED6133202.1"/>
    <property type="molecule type" value="Genomic_DNA"/>
</dbReference>
<reference evidence="2 3" key="1">
    <citation type="journal article" date="2023" name="Plants (Basel)">
        <title>Bridging the Gap: Combining Genomics and Transcriptomics Approaches to Understand Stylosanthes scabra, an Orphan Legume from the Brazilian Caatinga.</title>
        <authorList>
            <person name="Ferreira-Neto J.R.C."/>
            <person name="da Silva M.D."/>
            <person name="Binneck E."/>
            <person name="de Melo N.F."/>
            <person name="da Silva R.H."/>
            <person name="de Melo A.L.T.M."/>
            <person name="Pandolfi V."/>
            <person name="Bustamante F.O."/>
            <person name="Brasileiro-Vidal A.C."/>
            <person name="Benko-Iseppon A.M."/>
        </authorList>
    </citation>
    <scope>NUCLEOTIDE SEQUENCE [LARGE SCALE GENOMIC DNA]</scope>
    <source>
        <tissue evidence="2">Leaves</tissue>
    </source>
</reference>
<feature type="region of interest" description="Disordered" evidence="1">
    <location>
        <begin position="1"/>
        <end position="51"/>
    </location>
</feature>
<keyword evidence="3" id="KW-1185">Reference proteome</keyword>
<evidence type="ECO:0000313" key="2">
    <source>
        <dbReference type="EMBL" id="MED6133202.1"/>
    </source>
</evidence>
<evidence type="ECO:0000256" key="1">
    <source>
        <dbReference type="SAM" id="MobiDB-lite"/>
    </source>
</evidence>